<comment type="caution">
    <text evidence="6">The sequence shown here is derived from an EMBL/GenBank/DDBJ whole genome shotgun (WGS) entry which is preliminary data.</text>
</comment>
<dbReference type="PANTHER" id="PTHR31151">
    <property type="entry name" value="PROLINE-TRNA LIGASE (DUF1680)"/>
    <property type="match status" value="1"/>
</dbReference>
<dbReference type="InterPro" id="IPR008928">
    <property type="entry name" value="6-hairpin_glycosidase_sf"/>
</dbReference>
<gene>
    <name evidence="6" type="ORF">GIS00_04720</name>
</gene>
<evidence type="ECO:0000256" key="3">
    <source>
        <dbReference type="SAM" id="MobiDB-lite"/>
    </source>
</evidence>
<dbReference type="Pfam" id="PF20736">
    <property type="entry name" value="Glyco_hydro127M"/>
    <property type="match status" value="1"/>
</dbReference>
<dbReference type="InterPro" id="IPR012878">
    <property type="entry name" value="Beta-AFase-like_GH127_cat"/>
</dbReference>
<evidence type="ECO:0000313" key="6">
    <source>
        <dbReference type="EMBL" id="MTD13250.1"/>
    </source>
</evidence>
<dbReference type="EMBL" id="WLYK01000001">
    <property type="protein sequence ID" value="MTD13250.1"/>
    <property type="molecule type" value="Genomic_DNA"/>
</dbReference>
<keyword evidence="2" id="KW-1015">Disulfide bond</keyword>
<dbReference type="PROSITE" id="PS51318">
    <property type="entry name" value="TAT"/>
    <property type="match status" value="1"/>
</dbReference>
<dbReference type="SUPFAM" id="SSF49899">
    <property type="entry name" value="Concanavalin A-like lectins/glucanases"/>
    <property type="match status" value="1"/>
</dbReference>
<dbReference type="AlphaFoldDB" id="A0A7K1FGR0"/>
<dbReference type="InterPro" id="IPR006558">
    <property type="entry name" value="LamG-like"/>
</dbReference>
<keyword evidence="7" id="KW-1185">Reference proteome</keyword>
<accession>A0A7K1FGR0</accession>
<feature type="domain" description="LamG-like jellyroll fold" evidence="5">
    <location>
        <begin position="708"/>
        <end position="845"/>
    </location>
</feature>
<name>A0A7K1FGR0_9ACTN</name>
<dbReference type="InterPro" id="IPR049046">
    <property type="entry name" value="Beta-AFase-like_GH127_middle"/>
</dbReference>
<evidence type="ECO:0000313" key="7">
    <source>
        <dbReference type="Proteomes" id="UP000460221"/>
    </source>
</evidence>
<dbReference type="SUPFAM" id="SSF48208">
    <property type="entry name" value="Six-hairpin glycosidases"/>
    <property type="match status" value="1"/>
</dbReference>
<reference evidence="6 7" key="1">
    <citation type="submission" date="2019-11" db="EMBL/GenBank/DDBJ databases">
        <authorList>
            <person name="Jiang L.-Q."/>
        </authorList>
    </citation>
    <scope>NUCLEOTIDE SEQUENCE [LARGE SCALE GENOMIC DNA]</scope>
    <source>
        <strain evidence="6 7">YIM 132087</strain>
    </source>
</reference>
<proteinExistence type="predicted"/>
<evidence type="ECO:0000256" key="2">
    <source>
        <dbReference type="ARBA" id="ARBA00023157"/>
    </source>
</evidence>
<dbReference type="PANTHER" id="PTHR31151:SF0">
    <property type="entry name" value="PROLINE-TRNA LIGASE (DUF1680)"/>
    <property type="match status" value="1"/>
</dbReference>
<organism evidence="6 7">
    <name type="scientific">Nakamurella alba</name>
    <dbReference type="NCBI Taxonomy" id="2665158"/>
    <lineage>
        <taxon>Bacteria</taxon>
        <taxon>Bacillati</taxon>
        <taxon>Actinomycetota</taxon>
        <taxon>Actinomycetes</taxon>
        <taxon>Nakamurellales</taxon>
        <taxon>Nakamurellaceae</taxon>
        <taxon>Nakamurella</taxon>
    </lineage>
</organism>
<feature type="chain" id="PRO_5029648746" description="LamG-like jellyroll fold domain-containing protein" evidence="4">
    <location>
        <begin position="30"/>
        <end position="859"/>
    </location>
</feature>
<dbReference type="SMART" id="SM00560">
    <property type="entry name" value="LamGL"/>
    <property type="match status" value="1"/>
</dbReference>
<dbReference type="Pfam" id="PF07944">
    <property type="entry name" value="Beta-AFase-like_GH127_cat"/>
    <property type="match status" value="1"/>
</dbReference>
<protein>
    <recommendedName>
        <fullName evidence="5">LamG-like jellyroll fold domain-containing protein</fullName>
    </recommendedName>
</protein>
<feature type="compositionally biased region" description="Pro residues" evidence="3">
    <location>
        <begin position="35"/>
        <end position="45"/>
    </location>
</feature>
<dbReference type="GO" id="GO:0005975">
    <property type="term" value="P:carbohydrate metabolic process"/>
    <property type="evidence" value="ECO:0007669"/>
    <property type="project" value="InterPro"/>
</dbReference>
<evidence type="ECO:0000256" key="1">
    <source>
        <dbReference type="ARBA" id="ARBA00022729"/>
    </source>
</evidence>
<dbReference type="Proteomes" id="UP000460221">
    <property type="component" value="Unassembled WGS sequence"/>
</dbReference>
<keyword evidence="1 4" id="KW-0732">Signal</keyword>
<sequence length="859" mass="92421">MARRRFLQAGAALAAGGAVLPLVPTAAGAATTPVPTTPVPAPTAPGAPAAAGRAAPKLSARALKDVQLLDSRYRQNMRRTAAYLAFVDPDRMLHTFRTNVGLPSTAEPCGGWEAPDVQLRGHSMGHLLSGLALSAGNTGDAALIAKSRYLVSSLAECQAASPAAGFTPGYLSAFGEQAFVDIENGRNVWAPYYTIHKILAGMIDQYLHLGNEQALEVARGIASWVDARTSVLPRPQLQTMLKIEFGGMNESLADLYAITADPLHLTLAQRFDEDVLFDPLAARTDTLAGRHANTDLAKIVGAAAEWEMTGEARYRTIATYFWDQVVRHHSYVIGGNSNAEFFGEPDQVASFLGENSCENCNTYNMIKLSRRLFLMDPSRTEYVDYIEWSLLNQMLGEQDPDSAHGFVTYYTGLASTARRKVKEGLEAAPGSYSSDYDNFSCDHGTAMETHSKFADSVWFTQPGIAWLNLFVPSEFDWTEQGVRLRVDTAFPTNGRITVTVTGSGRFAVKVRIPAWVSRKRSVGLTVNGRSTGIRVTPGSYATVDRQWRSGDRIGLDLPMDIAWLPAPDNAAVQAVAYGPLVLAGRFGDNPTPAIPVVAPTSLRRASGNDFTLSVAGRSVRLSPFMDVHHENYQVYWCVPPRSSAPKVVAAYGFDEADGPAKEAKGRAGAAILRPGATRTAGRSGGRAVVMDGVAGHVELPAGLPKGLSELTVSVWARVDTIANSARVFDLGFNVNSYFFLTPRTGLNKARAALKLSGMEAEDFIDAAVALPQGAWTHVAVTLGKDGGKFYVDGVLSGSNPALQMSPLLIGATQHNYLGRSQNRKHPYLHGAVDDFRLFGVALGAKDIAALHAGTFTRYR</sequence>
<dbReference type="Pfam" id="PF13385">
    <property type="entry name" value="Laminin_G_3"/>
    <property type="match status" value="1"/>
</dbReference>
<dbReference type="InterPro" id="IPR013320">
    <property type="entry name" value="ConA-like_dom_sf"/>
</dbReference>
<dbReference type="InterPro" id="IPR006311">
    <property type="entry name" value="TAT_signal"/>
</dbReference>
<evidence type="ECO:0000259" key="5">
    <source>
        <dbReference type="SMART" id="SM00560"/>
    </source>
</evidence>
<feature type="region of interest" description="Disordered" evidence="3">
    <location>
        <begin position="34"/>
        <end position="53"/>
    </location>
</feature>
<evidence type="ECO:0000256" key="4">
    <source>
        <dbReference type="SAM" id="SignalP"/>
    </source>
</evidence>
<dbReference type="Gene3D" id="2.60.120.200">
    <property type="match status" value="1"/>
</dbReference>
<feature type="signal peptide" evidence="4">
    <location>
        <begin position="1"/>
        <end position="29"/>
    </location>
</feature>